<keyword evidence="4" id="KW-0186">Copper</keyword>
<evidence type="ECO:0000256" key="7">
    <source>
        <dbReference type="ARBA" id="ARBA00023186"/>
    </source>
</evidence>
<dbReference type="Ensembl" id="ENSBJAT00000009057.1">
    <property type="protein sequence ID" value="ENSBJAP00000008803.1"/>
    <property type="gene ID" value="ENSBJAG00000006069.1"/>
</dbReference>
<keyword evidence="5" id="KW-0496">Mitochondrion</keyword>
<evidence type="ECO:0000256" key="3">
    <source>
        <dbReference type="ARBA" id="ARBA00022723"/>
    </source>
</evidence>
<comment type="subcellular location">
    <subcellularLocation>
        <location evidence="1">Mitochondrion intermembrane space</location>
    </subcellularLocation>
</comment>
<dbReference type="SUPFAM" id="SSF47072">
    <property type="entry name" value="Cysteine alpha-hairpin motif"/>
    <property type="match status" value="1"/>
</dbReference>
<keyword evidence="6" id="KW-1015">Disulfide bond</keyword>
<dbReference type="InterPro" id="IPR007745">
    <property type="entry name" value="Cyt_c_oxidase_Cu-chaperone"/>
</dbReference>
<evidence type="ECO:0000256" key="6">
    <source>
        <dbReference type="ARBA" id="ARBA00023157"/>
    </source>
</evidence>
<name>A0A8C0AXS4_9AVES</name>
<evidence type="ECO:0000313" key="8">
    <source>
        <dbReference type="Ensembl" id="ENSBJAP00000008803.1"/>
    </source>
</evidence>
<accession>A0A8C0AXS4</accession>
<dbReference type="GO" id="GO:0016531">
    <property type="term" value="F:copper chaperone activity"/>
    <property type="evidence" value="ECO:0007669"/>
    <property type="project" value="InterPro"/>
</dbReference>
<keyword evidence="7" id="KW-0143">Chaperone</keyword>
<evidence type="ECO:0000256" key="2">
    <source>
        <dbReference type="ARBA" id="ARBA00009241"/>
    </source>
</evidence>
<dbReference type="GO" id="GO:0005758">
    <property type="term" value="C:mitochondrial intermembrane space"/>
    <property type="evidence" value="ECO:0007669"/>
    <property type="project" value="UniProtKB-SubCell"/>
</dbReference>
<keyword evidence="3" id="KW-0479">Metal-binding</keyword>
<reference evidence="8" key="2">
    <citation type="submission" date="2025-09" db="UniProtKB">
        <authorList>
            <consortium name="Ensembl"/>
        </authorList>
    </citation>
    <scope>IDENTIFICATION</scope>
</reference>
<evidence type="ECO:0000313" key="9">
    <source>
        <dbReference type="Proteomes" id="UP000694555"/>
    </source>
</evidence>
<dbReference type="Pfam" id="PF05051">
    <property type="entry name" value="COX17"/>
    <property type="match status" value="1"/>
</dbReference>
<protein>
    <recommendedName>
        <fullName evidence="10">Cytochrome c oxidase copper chaperone</fullName>
    </recommendedName>
</protein>
<evidence type="ECO:0008006" key="10">
    <source>
        <dbReference type="Google" id="ProtNLM"/>
    </source>
</evidence>
<comment type="similarity">
    <text evidence="2">Belongs to the COX17 family.</text>
</comment>
<dbReference type="AlphaFoldDB" id="A0A8C0AXS4"/>
<reference evidence="8" key="1">
    <citation type="submission" date="2025-08" db="UniProtKB">
        <authorList>
            <consortium name="Ensembl"/>
        </authorList>
    </citation>
    <scope>IDENTIFICATION</scope>
</reference>
<sequence length="78" mass="8924">MIKKIRYFSYSQFGSFLWQQEQHNVVDEAVESPPLGTGSALPVKSKSKSELIIEKGEENCRHLIEAHKECMRALGFKI</sequence>
<dbReference type="GO" id="GO:0005507">
    <property type="term" value="F:copper ion binding"/>
    <property type="evidence" value="ECO:0007669"/>
    <property type="project" value="InterPro"/>
</dbReference>
<dbReference type="InterPro" id="IPR009069">
    <property type="entry name" value="Cys_alpha_HP_mot_SF"/>
</dbReference>
<evidence type="ECO:0000256" key="1">
    <source>
        <dbReference type="ARBA" id="ARBA00004569"/>
    </source>
</evidence>
<organism evidence="8 9">
    <name type="scientific">Buteo japonicus</name>
    <dbReference type="NCBI Taxonomy" id="224669"/>
    <lineage>
        <taxon>Eukaryota</taxon>
        <taxon>Metazoa</taxon>
        <taxon>Chordata</taxon>
        <taxon>Craniata</taxon>
        <taxon>Vertebrata</taxon>
        <taxon>Euteleostomi</taxon>
        <taxon>Archelosauria</taxon>
        <taxon>Archosauria</taxon>
        <taxon>Dinosauria</taxon>
        <taxon>Saurischia</taxon>
        <taxon>Theropoda</taxon>
        <taxon>Coelurosauria</taxon>
        <taxon>Aves</taxon>
        <taxon>Neognathae</taxon>
        <taxon>Neoaves</taxon>
        <taxon>Telluraves</taxon>
        <taxon>Accipitrimorphae</taxon>
        <taxon>Accipitriformes</taxon>
        <taxon>Accipitridae</taxon>
        <taxon>Accipitrinae</taxon>
        <taxon>Buteo</taxon>
    </lineage>
</organism>
<proteinExistence type="inferred from homology"/>
<dbReference type="Proteomes" id="UP000694555">
    <property type="component" value="Unplaced"/>
</dbReference>
<keyword evidence="9" id="KW-1185">Reference proteome</keyword>
<evidence type="ECO:0000256" key="5">
    <source>
        <dbReference type="ARBA" id="ARBA00023128"/>
    </source>
</evidence>
<dbReference type="Gene3D" id="1.10.287.1130">
    <property type="entry name" value="CytochromE C oxidase copper chaperone"/>
    <property type="match status" value="1"/>
</dbReference>
<evidence type="ECO:0000256" key="4">
    <source>
        <dbReference type="ARBA" id="ARBA00023008"/>
    </source>
</evidence>